<comment type="caution">
    <text evidence="2">The sequence shown here is derived from an EMBL/GenBank/DDBJ whole genome shotgun (WGS) entry which is preliminary data.</text>
</comment>
<dbReference type="GO" id="GO:0070681">
    <property type="term" value="P:glutaminyl-tRNAGln biosynthesis via transamidation"/>
    <property type="evidence" value="ECO:0007669"/>
    <property type="project" value="TreeGrafter"/>
</dbReference>
<name>A0A3N0V7C3_9GAMM</name>
<dbReference type="PANTHER" id="PTHR15004:SF0">
    <property type="entry name" value="GLUTAMYL-TRNA(GLN) AMIDOTRANSFERASE SUBUNIT C, MITOCHONDRIAL"/>
    <property type="match status" value="1"/>
</dbReference>
<keyword evidence="1" id="KW-0067">ATP-binding</keyword>
<sequence>MSLTPEQVQQVAHLARLELNAEMVPTYAQQISNILAMVDQLSAADTQGVSPMAHPLGLTQRLRPDVVTEPNRREAYQAHAPAVEDGLFLVPKVIE</sequence>
<dbReference type="GO" id="GO:0005524">
    <property type="term" value="F:ATP binding"/>
    <property type="evidence" value="ECO:0007669"/>
    <property type="project" value="UniProtKB-KW"/>
</dbReference>
<dbReference type="SUPFAM" id="SSF141000">
    <property type="entry name" value="Glu-tRNAGln amidotransferase C subunit"/>
    <property type="match status" value="1"/>
</dbReference>
<dbReference type="HAMAP" id="MF_00122">
    <property type="entry name" value="GatC"/>
    <property type="match status" value="1"/>
</dbReference>
<proteinExistence type="inferred from homology"/>
<dbReference type="GO" id="GO:0050567">
    <property type="term" value="F:glutaminyl-tRNA synthase (glutamine-hydrolyzing) activity"/>
    <property type="evidence" value="ECO:0007669"/>
    <property type="project" value="UniProtKB-UniRule"/>
</dbReference>
<protein>
    <recommendedName>
        <fullName evidence="1">Aspartyl/glutamyl-tRNA(Asn/Gln) amidotransferase subunit C</fullName>
        <shortName evidence="1">Asp/Glu-ADT subunit C</shortName>
        <ecNumber evidence="1">6.3.5.-</ecNumber>
    </recommendedName>
</protein>
<evidence type="ECO:0000256" key="1">
    <source>
        <dbReference type="HAMAP-Rule" id="MF_00122"/>
    </source>
</evidence>
<comment type="subunit">
    <text evidence="1">Heterotrimer of A, B and C subunits.</text>
</comment>
<evidence type="ECO:0000313" key="3">
    <source>
        <dbReference type="Proteomes" id="UP000282106"/>
    </source>
</evidence>
<dbReference type="InterPro" id="IPR036113">
    <property type="entry name" value="Asp/Glu-ADT_sf_sub_c"/>
</dbReference>
<reference evidence="2 3" key="1">
    <citation type="submission" date="2018-10" db="EMBL/GenBank/DDBJ databases">
        <authorList>
            <person name="Chen W.-M."/>
        </authorList>
    </citation>
    <scope>NUCLEOTIDE SEQUENCE [LARGE SCALE GENOMIC DNA]</scope>
    <source>
        <strain evidence="2 3">THS-13</strain>
    </source>
</reference>
<comment type="similarity">
    <text evidence="1">Belongs to the GatC family.</text>
</comment>
<comment type="catalytic activity">
    <reaction evidence="1">
        <text>L-glutamyl-tRNA(Gln) + L-glutamine + ATP + H2O = L-glutaminyl-tRNA(Gln) + L-glutamate + ADP + phosphate + H(+)</text>
        <dbReference type="Rhea" id="RHEA:17521"/>
        <dbReference type="Rhea" id="RHEA-COMP:9681"/>
        <dbReference type="Rhea" id="RHEA-COMP:9684"/>
        <dbReference type="ChEBI" id="CHEBI:15377"/>
        <dbReference type="ChEBI" id="CHEBI:15378"/>
        <dbReference type="ChEBI" id="CHEBI:29985"/>
        <dbReference type="ChEBI" id="CHEBI:30616"/>
        <dbReference type="ChEBI" id="CHEBI:43474"/>
        <dbReference type="ChEBI" id="CHEBI:58359"/>
        <dbReference type="ChEBI" id="CHEBI:78520"/>
        <dbReference type="ChEBI" id="CHEBI:78521"/>
        <dbReference type="ChEBI" id="CHEBI:456216"/>
    </reaction>
</comment>
<comment type="catalytic activity">
    <reaction evidence="1">
        <text>L-aspartyl-tRNA(Asn) + L-glutamine + ATP + H2O = L-asparaginyl-tRNA(Asn) + L-glutamate + ADP + phosphate + 2 H(+)</text>
        <dbReference type="Rhea" id="RHEA:14513"/>
        <dbReference type="Rhea" id="RHEA-COMP:9674"/>
        <dbReference type="Rhea" id="RHEA-COMP:9677"/>
        <dbReference type="ChEBI" id="CHEBI:15377"/>
        <dbReference type="ChEBI" id="CHEBI:15378"/>
        <dbReference type="ChEBI" id="CHEBI:29985"/>
        <dbReference type="ChEBI" id="CHEBI:30616"/>
        <dbReference type="ChEBI" id="CHEBI:43474"/>
        <dbReference type="ChEBI" id="CHEBI:58359"/>
        <dbReference type="ChEBI" id="CHEBI:78515"/>
        <dbReference type="ChEBI" id="CHEBI:78516"/>
        <dbReference type="ChEBI" id="CHEBI:456216"/>
    </reaction>
</comment>
<keyword evidence="3" id="KW-1185">Reference proteome</keyword>
<dbReference type="AlphaFoldDB" id="A0A3N0V7C3"/>
<comment type="function">
    <text evidence="1">Allows the formation of correctly charged Asn-tRNA(Asn) or Gln-tRNA(Gln) through the transamidation of misacylated Asp-tRNA(Asn) or Glu-tRNA(Gln) in organisms which lack either or both of asparaginyl-tRNA or glutaminyl-tRNA synthetases. The reaction takes place in the presence of glutamine and ATP through an activated phospho-Asp-tRNA(Asn) or phospho-Glu-tRNA(Gln).</text>
</comment>
<dbReference type="EC" id="6.3.5.-" evidence="1"/>
<dbReference type="NCBIfam" id="TIGR00135">
    <property type="entry name" value="gatC"/>
    <property type="match status" value="1"/>
</dbReference>
<dbReference type="GO" id="GO:0050566">
    <property type="term" value="F:asparaginyl-tRNA synthase (glutamine-hydrolyzing) activity"/>
    <property type="evidence" value="ECO:0007669"/>
    <property type="project" value="RHEA"/>
</dbReference>
<accession>A0A3N0V7C3</accession>
<keyword evidence="2" id="KW-0808">Transferase</keyword>
<dbReference type="RefSeq" id="WP_123212319.1">
    <property type="nucleotide sequence ID" value="NZ_RJVO01000006.1"/>
</dbReference>
<dbReference type="PANTHER" id="PTHR15004">
    <property type="entry name" value="GLUTAMYL-TRNA(GLN) AMIDOTRANSFERASE SUBUNIT C, MITOCHONDRIAL"/>
    <property type="match status" value="1"/>
</dbReference>
<dbReference type="GO" id="GO:0016740">
    <property type="term" value="F:transferase activity"/>
    <property type="evidence" value="ECO:0007669"/>
    <property type="project" value="UniProtKB-KW"/>
</dbReference>
<gene>
    <name evidence="1 2" type="primary">gatC</name>
    <name evidence="2" type="ORF">ED208_12830</name>
</gene>
<dbReference type="Gene3D" id="1.10.20.60">
    <property type="entry name" value="Glu-tRNAGln amidotransferase C subunit, N-terminal domain"/>
    <property type="match status" value="1"/>
</dbReference>
<keyword evidence="1" id="KW-0648">Protein biosynthesis</keyword>
<dbReference type="Pfam" id="PF02686">
    <property type="entry name" value="GatC"/>
    <property type="match status" value="1"/>
</dbReference>
<dbReference type="GO" id="GO:0006412">
    <property type="term" value="P:translation"/>
    <property type="evidence" value="ECO:0007669"/>
    <property type="project" value="UniProtKB-UniRule"/>
</dbReference>
<dbReference type="InterPro" id="IPR003837">
    <property type="entry name" value="GatC"/>
</dbReference>
<dbReference type="EMBL" id="RJVO01000006">
    <property type="protein sequence ID" value="ROH88697.1"/>
    <property type="molecule type" value="Genomic_DNA"/>
</dbReference>
<dbReference type="InParanoid" id="A0A3N0V7C3"/>
<organism evidence="2 3">
    <name type="scientific">Stagnimonas aquatica</name>
    <dbReference type="NCBI Taxonomy" id="2689987"/>
    <lineage>
        <taxon>Bacteria</taxon>
        <taxon>Pseudomonadati</taxon>
        <taxon>Pseudomonadota</taxon>
        <taxon>Gammaproteobacteria</taxon>
        <taxon>Nevskiales</taxon>
        <taxon>Nevskiaceae</taxon>
        <taxon>Stagnimonas</taxon>
    </lineage>
</organism>
<evidence type="ECO:0000313" key="2">
    <source>
        <dbReference type="EMBL" id="ROH88697.1"/>
    </source>
</evidence>
<dbReference type="Proteomes" id="UP000282106">
    <property type="component" value="Unassembled WGS sequence"/>
</dbReference>
<keyword evidence="1" id="KW-0547">Nucleotide-binding</keyword>
<dbReference type="GO" id="GO:0006450">
    <property type="term" value="P:regulation of translational fidelity"/>
    <property type="evidence" value="ECO:0007669"/>
    <property type="project" value="InterPro"/>
</dbReference>
<keyword evidence="1" id="KW-0436">Ligase</keyword>